<feature type="domain" description="B box-type" evidence="2">
    <location>
        <begin position="1"/>
        <end position="45"/>
    </location>
</feature>
<dbReference type="EMBL" id="CP053697">
    <property type="protein sequence ID" value="QKE63617.1"/>
    <property type="molecule type" value="Genomic_DNA"/>
</dbReference>
<accession>A0A6M8FFM5</accession>
<sequence length="122" mass="13218">MHCFNHPNTPAIGSCKACCKGLCAECTTDMDHGLACKDKHEAMVETYQFIIDKNSEIYSAAPKNIVIAPAFYLFMGGAFAFYGYRSGGFTDLPFMLGIGFIVFAAVTYISSKALFKEASGKA</sequence>
<dbReference type="AlphaFoldDB" id="A0A6M8FFM5"/>
<dbReference type="KEGG" id="pcam:HNE05_09685"/>
<dbReference type="Proteomes" id="UP000501379">
    <property type="component" value="Chromosome"/>
</dbReference>
<evidence type="ECO:0000313" key="3">
    <source>
        <dbReference type="EMBL" id="QKE63617.1"/>
    </source>
</evidence>
<name>A0A6M8FFM5_9GAMM</name>
<dbReference type="InterPro" id="IPR000315">
    <property type="entry name" value="Znf_B-box"/>
</dbReference>
<protein>
    <recommendedName>
        <fullName evidence="2">B box-type domain-containing protein</fullName>
    </recommendedName>
</protein>
<evidence type="ECO:0000256" key="1">
    <source>
        <dbReference type="SAM" id="Phobius"/>
    </source>
</evidence>
<keyword evidence="1" id="KW-1133">Transmembrane helix</keyword>
<dbReference type="PROSITE" id="PS50119">
    <property type="entry name" value="ZF_BBOX"/>
    <property type="match status" value="1"/>
</dbReference>
<proteinExistence type="predicted"/>
<evidence type="ECO:0000313" key="4">
    <source>
        <dbReference type="Proteomes" id="UP000501379"/>
    </source>
</evidence>
<feature type="transmembrane region" description="Helical" evidence="1">
    <location>
        <begin position="94"/>
        <end position="115"/>
    </location>
</feature>
<feature type="transmembrane region" description="Helical" evidence="1">
    <location>
        <begin position="65"/>
        <end position="82"/>
    </location>
</feature>
<keyword evidence="1" id="KW-0812">Transmembrane</keyword>
<dbReference type="GO" id="GO:0008270">
    <property type="term" value="F:zinc ion binding"/>
    <property type="evidence" value="ECO:0007669"/>
    <property type="project" value="InterPro"/>
</dbReference>
<evidence type="ECO:0000259" key="2">
    <source>
        <dbReference type="PROSITE" id="PS50119"/>
    </source>
</evidence>
<keyword evidence="4" id="KW-1185">Reference proteome</keyword>
<dbReference type="RefSeq" id="WP_173207439.1">
    <property type="nucleotide sequence ID" value="NZ_CP053697.2"/>
</dbReference>
<keyword evidence="1" id="KW-0472">Membrane</keyword>
<reference evidence="3" key="1">
    <citation type="submission" date="2020-07" db="EMBL/GenBank/DDBJ databases">
        <title>Nitrate ammonifying Pseudomonas campi sp. nov. isolated from German agricultural grassland.</title>
        <authorList>
            <person name="Timsy T."/>
            <person name="Ulrich A."/>
            <person name="Spanner T."/>
            <person name="Foesel B."/>
            <person name="Kolb S."/>
            <person name="Horn M.A."/>
            <person name="Behrendt U."/>
        </authorList>
    </citation>
    <scope>NUCLEOTIDE SEQUENCE</scope>
    <source>
        <strain evidence="3">S1-A32-2</strain>
    </source>
</reference>
<gene>
    <name evidence="3" type="ORF">HNE05_09685</name>
</gene>
<organism evidence="3 4">
    <name type="scientific">Aquipseudomonas campi</name>
    <dbReference type="NCBI Taxonomy" id="2731681"/>
    <lineage>
        <taxon>Bacteria</taxon>
        <taxon>Pseudomonadati</taxon>
        <taxon>Pseudomonadota</taxon>
        <taxon>Gammaproteobacteria</taxon>
        <taxon>Pseudomonadales</taxon>
        <taxon>Pseudomonadaceae</taxon>
        <taxon>Aquipseudomonas</taxon>
    </lineage>
</organism>